<sequence>IPMLRPTLFTVITLGLIGTWQVFDQIYTGTQGGPAKTTLTPAYLSYQTSFVGQNWGQGAAIAFILFAIIVVLTILQRVALAERDVPLRRRWGWRR</sequence>
<dbReference type="PROSITE" id="PS50928">
    <property type="entry name" value="ABC_TM1"/>
    <property type="match status" value="1"/>
</dbReference>
<keyword evidence="5 7" id="KW-1133">Transmembrane helix</keyword>
<keyword evidence="3" id="KW-1003">Cell membrane</keyword>
<comment type="subcellular location">
    <subcellularLocation>
        <location evidence="1">Cell membrane</location>
        <topology evidence="1">Multi-pass membrane protein</topology>
    </subcellularLocation>
</comment>
<dbReference type="PANTHER" id="PTHR30193:SF37">
    <property type="entry name" value="INNER MEMBRANE ABC TRANSPORTER PERMEASE PROTEIN YCJO"/>
    <property type="match status" value="1"/>
</dbReference>
<keyword evidence="10" id="KW-1185">Reference proteome</keyword>
<organism evidence="9 10">
    <name type="scientific">Miniimonas arenae</name>
    <dbReference type="NCBI Taxonomy" id="676201"/>
    <lineage>
        <taxon>Bacteria</taxon>
        <taxon>Bacillati</taxon>
        <taxon>Actinomycetota</taxon>
        <taxon>Actinomycetes</taxon>
        <taxon>Micrococcales</taxon>
        <taxon>Beutenbergiaceae</taxon>
        <taxon>Miniimonas</taxon>
    </lineage>
</organism>
<feature type="domain" description="ABC transmembrane type-1" evidence="8">
    <location>
        <begin position="1"/>
        <end position="76"/>
    </location>
</feature>
<dbReference type="RefSeq" id="WP_139987291.1">
    <property type="nucleotide sequence ID" value="NZ_VENP01000044.1"/>
</dbReference>
<evidence type="ECO:0000256" key="7">
    <source>
        <dbReference type="SAM" id="Phobius"/>
    </source>
</evidence>
<dbReference type="GO" id="GO:0055085">
    <property type="term" value="P:transmembrane transport"/>
    <property type="evidence" value="ECO:0007669"/>
    <property type="project" value="InterPro"/>
</dbReference>
<feature type="transmembrane region" description="Helical" evidence="7">
    <location>
        <begin position="59"/>
        <end position="80"/>
    </location>
</feature>
<evidence type="ECO:0000256" key="5">
    <source>
        <dbReference type="ARBA" id="ARBA00022989"/>
    </source>
</evidence>
<accession>A0A5C5BBB9</accession>
<evidence type="ECO:0000256" key="6">
    <source>
        <dbReference type="ARBA" id="ARBA00023136"/>
    </source>
</evidence>
<dbReference type="GO" id="GO:0005886">
    <property type="term" value="C:plasma membrane"/>
    <property type="evidence" value="ECO:0007669"/>
    <property type="project" value="UniProtKB-SubCell"/>
</dbReference>
<keyword evidence="6 7" id="KW-0472">Membrane</keyword>
<keyword evidence="4 7" id="KW-0812">Transmembrane</keyword>
<gene>
    <name evidence="9" type="ORF">FH969_11210</name>
</gene>
<reference evidence="9 10" key="1">
    <citation type="submission" date="2019-06" db="EMBL/GenBank/DDBJ databases">
        <title>Draft genome sequence of Miniimonas arenae KCTC 19750T isolated from sea sand.</title>
        <authorList>
            <person name="Park S.-J."/>
        </authorList>
    </citation>
    <scope>NUCLEOTIDE SEQUENCE [LARGE SCALE GENOMIC DNA]</scope>
    <source>
        <strain evidence="9 10">KCTC 19750</strain>
    </source>
</reference>
<dbReference type="SUPFAM" id="SSF161098">
    <property type="entry name" value="MetI-like"/>
    <property type="match status" value="1"/>
</dbReference>
<evidence type="ECO:0000313" key="10">
    <source>
        <dbReference type="Proteomes" id="UP000313849"/>
    </source>
</evidence>
<dbReference type="OrthoDB" id="9805974at2"/>
<keyword evidence="2" id="KW-0813">Transport</keyword>
<protein>
    <submittedName>
        <fullName evidence="9">Sugar ABC transporter permease</fullName>
    </submittedName>
</protein>
<dbReference type="PANTHER" id="PTHR30193">
    <property type="entry name" value="ABC TRANSPORTER PERMEASE PROTEIN"/>
    <property type="match status" value="1"/>
</dbReference>
<dbReference type="InterPro" id="IPR051393">
    <property type="entry name" value="ABC_transporter_permease"/>
</dbReference>
<proteinExistence type="predicted"/>
<dbReference type="AlphaFoldDB" id="A0A5C5BBB9"/>
<evidence type="ECO:0000259" key="8">
    <source>
        <dbReference type="PROSITE" id="PS50928"/>
    </source>
</evidence>
<evidence type="ECO:0000313" key="9">
    <source>
        <dbReference type="EMBL" id="TNU73487.1"/>
    </source>
</evidence>
<dbReference type="Gene3D" id="1.10.3720.10">
    <property type="entry name" value="MetI-like"/>
    <property type="match status" value="1"/>
</dbReference>
<evidence type="ECO:0000256" key="2">
    <source>
        <dbReference type="ARBA" id="ARBA00022448"/>
    </source>
</evidence>
<evidence type="ECO:0000256" key="1">
    <source>
        <dbReference type="ARBA" id="ARBA00004651"/>
    </source>
</evidence>
<feature type="non-terminal residue" evidence="9">
    <location>
        <position position="1"/>
    </location>
</feature>
<name>A0A5C5BBB9_9MICO</name>
<evidence type="ECO:0000256" key="3">
    <source>
        <dbReference type="ARBA" id="ARBA00022475"/>
    </source>
</evidence>
<dbReference type="InterPro" id="IPR000515">
    <property type="entry name" value="MetI-like"/>
</dbReference>
<evidence type="ECO:0000256" key="4">
    <source>
        <dbReference type="ARBA" id="ARBA00022692"/>
    </source>
</evidence>
<dbReference type="EMBL" id="VENP01000044">
    <property type="protein sequence ID" value="TNU73487.1"/>
    <property type="molecule type" value="Genomic_DNA"/>
</dbReference>
<dbReference type="Proteomes" id="UP000313849">
    <property type="component" value="Unassembled WGS sequence"/>
</dbReference>
<comment type="caution">
    <text evidence="9">The sequence shown here is derived from an EMBL/GenBank/DDBJ whole genome shotgun (WGS) entry which is preliminary data.</text>
</comment>
<dbReference type="InterPro" id="IPR035906">
    <property type="entry name" value="MetI-like_sf"/>
</dbReference>